<proteinExistence type="predicted"/>
<dbReference type="SUPFAM" id="SSF53335">
    <property type="entry name" value="S-adenosyl-L-methionine-dependent methyltransferases"/>
    <property type="match status" value="1"/>
</dbReference>
<accession>A0A5C3DR07</accession>
<dbReference type="CDD" id="cd02440">
    <property type="entry name" value="AdoMet_MTases"/>
    <property type="match status" value="1"/>
</dbReference>
<dbReference type="AlphaFoldDB" id="A0A5C3DR07"/>
<keyword evidence="1" id="KW-0808">Transferase</keyword>
<evidence type="ECO:0000313" key="5">
    <source>
        <dbReference type="EMBL" id="SPO20010.1"/>
    </source>
</evidence>
<evidence type="ECO:0000256" key="2">
    <source>
        <dbReference type="SAM" id="Coils"/>
    </source>
</evidence>
<dbReference type="GO" id="GO:0016740">
    <property type="term" value="F:transferase activity"/>
    <property type="evidence" value="ECO:0007669"/>
    <property type="project" value="UniProtKB-KW"/>
</dbReference>
<evidence type="ECO:0000256" key="1">
    <source>
        <dbReference type="ARBA" id="ARBA00022679"/>
    </source>
</evidence>
<name>A0A5C3DR07_9BASI</name>
<organism evidence="5 6">
    <name type="scientific">Ustilago trichophora</name>
    <dbReference type="NCBI Taxonomy" id="86804"/>
    <lineage>
        <taxon>Eukaryota</taxon>
        <taxon>Fungi</taxon>
        <taxon>Dikarya</taxon>
        <taxon>Basidiomycota</taxon>
        <taxon>Ustilaginomycotina</taxon>
        <taxon>Ustilaginomycetes</taxon>
        <taxon>Ustilaginales</taxon>
        <taxon>Ustilaginaceae</taxon>
        <taxon>Ustilago</taxon>
    </lineage>
</organism>
<dbReference type="Proteomes" id="UP000324022">
    <property type="component" value="Unassembled WGS sequence"/>
</dbReference>
<dbReference type="EMBL" id="OOIN01000001">
    <property type="protein sequence ID" value="SPO20010.1"/>
    <property type="molecule type" value="Genomic_DNA"/>
</dbReference>
<dbReference type="InterPro" id="IPR013217">
    <property type="entry name" value="Methyltransf_12"/>
</dbReference>
<gene>
    <name evidence="5" type="ORF">UTRI_00402_B</name>
</gene>
<evidence type="ECO:0000313" key="6">
    <source>
        <dbReference type="Proteomes" id="UP000324022"/>
    </source>
</evidence>
<dbReference type="PANTHER" id="PTHR43861:SF3">
    <property type="entry name" value="PUTATIVE (AFU_ORTHOLOGUE AFUA_2G14390)-RELATED"/>
    <property type="match status" value="1"/>
</dbReference>
<dbReference type="PANTHER" id="PTHR43861">
    <property type="entry name" value="TRANS-ACONITATE 2-METHYLTRANSFERASE-RELATED"/>
    <property type="match status" value="1"/>
</dbReference>
<feature type="region of interest" description="Disordered" evidence="3">
    <location>
        <begin position="203"/>
        <end position="245"/>
    </location>
</feature>
<sequence length="299" mass="32251">MTSSNKDNQLITDANKAFYALTAAEYDKMGRGMVVEVAKTNAANILDRVPGIDSSSTELLDFAAGTGLLAMLLAPRCKSVTALDQSDAMIQQLRNKLDAQTDAANRIDNIVPVVTDILAEEVGGKGGLEGKKFDVITCTNAYHHISDPKKVTQVLAEYLKPGGYLAVVDLIKTDKSVEFHSAPRTFEREDGSHKQIEDFGVKPAESASGGQKQEGHSHGHGHHHDSHGHNHGHGHSHGHGHASHQHENVIAHRGGFTDAEMDDFFTAANLKLVNMGKSAQFVKDGKTYDNFLAIAQKAS</sequence>
<feature type="coiled-coil region" evidence="2">
    <location>
        <begin position="83"/>
        <end position="110"/>
    </location>
</feature>
<evidence type="ECO:0000259" key="4">
    <source>
        <dbReference type="Pfam" id="PF08242"/>
    </source>
</evidence>
<dbReference type="InterPro" id="IPR029063">
    <property type="entry name" value="SAM-dependent_MTases_sf"/>
</dbReference>
<evidence type="ECO:0000256" key="3">
    <source>
        <dbReference type="SAM" id="MobiDB-lite"/>
    </source>
</evidence>
<keyword evidence="6" id="KW-1185">Reference proteome</keyword>
<keyword evidence="2" id="KW-0175">Coiled coil</keyword>
<feature type="compositionally biased region" description="Basic residues" evidence="3">
    <location>
        <begin position="218"/>
        <end position="243"/>
    </location>
</feature>
<dbReference type="OrthoDB" id="3647at2759"/>
<dbReference type="Pfam" id="PF08242">
    <property type="entry name" value="Methyltransf_12"/>
    <property type="match status" value="1"/>
</dbReference>
<dbReference type="Gene3D" id="3.40.50.150">
    <property type="entry name" value="Vaccinia Virus protein VP39"/>
    <property type="match status" value="1"/>
</dbReference>
<feature type="domain" description="Methyltransferase type 12" evidence="4">
    <location>
        <begin position="60"/>
        <end position="165"/>
    </location>
</feature>
<reference evidence="5 6" key="1">
    <citation type="submission" date="2018-03" db="EMBL/GenBank/DDBJ databases">
        <authorList>
            <person name="Guldener U."/>
        </authorList>
    </citation>
    <scope>NUCLEOTIDE SEQUENCE [LARGE SCALE GENOMIC DNA]</scope>
    <source>
        <strain evidence="5 6">NBRC100155</strain>
    </source>
</reference>
<protein>
    <recommendedName>
        <fullName evidence="4">Methyltransferase type 12 domain-containing protein</fullName>
    </recommendedName>
</protein>